<dbReference type="EnsemblPlants" id="AVESA.00010b.r2.4CG1317180.1">
    <property type="protein sequence ID" value="AVESA.00010b.r2.4CG1317180.1.CDS"/>
    <property type="gene ID" value="AVESA.00010b.r2.4CG1317180"/>
</dbReference>
<proteinExistence type="predicted"/>
<name>A0ACD5WXZ2_AVESA</name>
<evidence type="ECO:0000313" key="2">
    <source>
        <dbReference type="Proteomes" id="UP001732700"/>
    </source>
</evidence>
<dbReference type="Proteomes" id="UP001732700">
    <property type="component" value="Chromosome 4C"/>
</dbReference>
<reference evidence="1" key="1">
    <citation type="submission" date="2021-05" db="EMBL/GenBank/DDBJ databases">
        <authorList>
            <person name="Scholz U."/>
            <person name="Mascher M."/>
            <person name="Fiebig A."/>
        </authorList>
    </citation>
    <scope>NUCLEOTIDE SEQUENCE [LARGE SCALE GENOMIC DNA]</scope>
</reference>
<organism evidence="1 2">
    <name type="scientific">Avena sativa</name>
    <name type="common">Oat</name>
    <dbReference type="NCBI Taxonomy" id="4498"/>
    <lineage>
        <taxon>Eukaryota</taxon>
        <taxon>Viridiplantae</taxon>
        <taxon>Streptophyta</taxon>
        <taxon>Embryophyta</taxon>
        <taxon>Tracheophyta</taxon>
        <taxon>Spermatophyta</taxon>
        <taxon>Magnoliopsida</taxon>
        <taxon>Liliopsida</taxon>
        <taxon>Poales</taxon>
        <taxon>Poaceae</taxon>
        <taxon>BOP clade</taxon>
        <taxon>Pooideae</taxon>
        <taxon>Poodae</taxon>
        <taxon>Poeae</taxon>
        <taxon>Poeae Chloroplast Group 1 (Aveneae type)</taxon>
        <taxon>Aveninae</taxon>
        <taxon>Avena</taxon>
    </lineage>
</organism>
<accession>A0ACD5WXZ2</accession>
<evidence type="ECO:0000313" key="1">
    <source>
        <dbReference type="EnsemblPlants" id="AVESA.00010b.r2.4CG1317180.1.CDS"/>
    </source>
</evidence>
<protein>
    <submittedName>
        <fullName evidence="1">Uncharacterized protein</fullName>
    </submittedName>
</protein>
<reference evidence="1" key="2">
    <citation type="submission" date="2025-09" db="UniProtKB">
        <authorList>
            <consortium name="EnsemblPlants"/>
        </authorList>
    </citation>
    <scope>IDENTIFICATION</scope>
</reference>
<sequence>MATKSLLLAALLVLAVGLAPHVAAADTQLPLGIISGIVPCSAGSSINVAAVPVFPNAAVQVVCGSTVVGAAKADDGGAFSVYLGPVSTSLLTTMLGNQCKVEVVTPLASCNASLASVTGTLAAPVQLLGDSGSSGLGGLGGLSGLIGLIGQIIGGVVGGVLNIATSPFSVI</sequence>
<keyword evidence="2" id="KW-1185">Reference proteome</keyword>